<accession>A0A372NPT9</accession>
<evidence type="ECO:0000256" key="9">
    <source>
        <dbReference type="ARBA" id="ARBA00023012"/>
    </source>
</evidence>
<dbReference type="InterPro" id="IPR003594">
    <property type="entry name" value="HATPase_dom"/>
</dbReference>
<keyword evidence="8" id="KW-0067">ATP-binding</keyword>
<evidence type="ECO:0000256" key="8">
    <source>
        <dbReference type="ARBA" id="ARBA00022840"/>
    </source>
</evidence>
<dbReference type="Gene3D" id="1.10.287.130">
    <property type="match status" value="1"/>
</dbReference>
<dbReference type="GO" id="GO:0016020">
    <property type="term" value="C:membrane"/>
    <property type="evidence" value="ECO:0007669"/>
    <property type="project" value="UniProtKB-SubCell"/>
</dbReference>
<dbReference type="SUPFAM" id="SSF55874">
    <property type="entry name" value="ATPase domain of HSP90 chaperone/DNA topoisomerase II/histidine kinase"/>
    <property type="match status" value="1"/>
</dbReference>
<evidence type="ECO:0000256" key="4">
    <source>
        <dbReference type="ARBA" id="ARBA00022553"/>
    </source>
</evidence>
<dbReference type="EMBL" id="QWDC01000004">
    <property type="protein sequence ID" value="RFZ90385.1"/>
    <property type="molecule type" value="Genomic_DNA"/>
</dbReference>
<feature type="transmembrane region" description="Helical" evidence="10">
    <location>
        <begin position="7"/>
        <end position="30"/>
    </location>
</feature>
<dbReference type="Pfam" id="PF00672">
    <property type="entry name" value="HAMP"/>
    <property type="match status" value="1"/>
</dbReference>
<reference evidence="13 14" key="1">
    <citation type="submission" date="2018-08" db="EMBL/GenBank/DDBJ databases">
        <title>Mucilaginibacter sp. MYSH2.</title>
        <authorList>
            <person name="Seo T."/>
        </authorList>
    </citation>
    <scope>NUCLEOTIDE SEQUENCE [LARGE SCALE GENOMIC DNA]</scope>
    <source>
        <strain evidence="13 14">MYSH2</strain>
    </source>
</reference>
<dbReference type="GO" id="GO:0000156">
    <property type="term" value="F:phosphorelay response regulator activity"/>
    <property type="evidence" value="ECO:0007669"/>
    <property type="project" value="TreeGrafter"/>
</dbReference>
<dbReference type="OrthoDB" id="594725at2"/>
<gene>
    <name evidence="13" type="ORF">D0C36_21575</name>
</gene>
<sequence>MKLQTKITLLFVAISTVGLILLNASIFYFVSEFNFEDFFKRLEARVNLAAETNIDPDKESLAYKHVRQQYLEKLANETEFIAKIDSAKKPAFNRVEGLPDEFYRTVLSGQKARYISHNHFYAGRMFAKSSGKYIVIVTANDPYGFKELAQLKRVLILVFITFIVLAYIAGKAFSYFTVQPVRNIIKGVKNITANNLHMRLDEVKGKDEITELVQTFNNMLTRLETSFETQNNFVSNASHELRTPLTIISGETQLLLTGNKVNEQGRQSVQTIMDEAEKLTGILEGLLGLAQTGFDGKKQHWHKIRIDELILEVAESVKKTNPGSIIDLDFANLPEDENMLYTEGNINLLRLALSNIVSNACKYSNNSPVSVQLSSYTGRIVISVTDRGIGIPQEEQAYVFVPFFRASNTGDFHGYGIGLPLTQNIIRLHNGAIGIRSKEQEGTEIQVILPVA</sequence>
<name>A0A372NPT9_9SPHI</name>
<comment type="caution">
    <text evidence="13">The sequence shown here is derived from an EMBL/GenBank/DDBJ whole genome shotgun (WGS) entry which is preliminary data.</text>
</comment>
<dbReference type="PROSITE" id="PS50885">
    <property type="entry name" value="HAMP"/>
    <property type="match status" value="1"/>
</dbReference>
<dbReference type="SMART" id="SM00388">
    <property type="entry name" value="HisKA"/>
    <property type="match status" value="1"/>
</dbReference>
<keyword evidence="5" id="KW-0808">Transferase</keyword>
<dbReference type="GO" id="GO:0030295">
    <property type="term" value="F:protein kinase activator activity"/>
    <property type="evidence" value="ECO:0007669"/>
    <property type="project" value="TreeGrafter"/>
</dbReference>
<organism evidence="13 14">
    <name type="scientific">Mucilaginibacter conchicola</name>
    <dbReference type="NCBI Taxonomy" id="2303333"/>
    <lineage>
        <taxon>Bacteria</taxon>
        <taxon>Pseudomonadati</taxon>
        <taxon>Bacteroidota</taxon>
        <taxon>Sphingobacteriia</taxon>
        <taxon>Sphingobacteriales</taxon>
        <taxon>Sphingobacteriaceae</taxon>
        <taxon>Mucilaginibacter</taxon>
    </lineage>
</organism>
<keyword evidence="4" id="KW-0597">Phosphoprotein</keyword>
<dbReference type="InterPro" id="IPR036890">
    <property type="entry name" value="HATPase_C_sf"/>
</dbReference>
<keyword evidence="7 13" id="KW-0418">Kinase</keyword>
<evidence type="ECO:0000256" key="7">
    <source>
        <dbReference type="ARBA" id="ARBA00022777"/>
    </source>
</evidence>
<dbReference type="InterPro" id="IPR003660">
    <property type="entry name" value="HAMP_dom"/>
</dbReference>
<dbReference type="SUPFAM" id="SSF47384">
    <property type="entry name" value="Homodimeric domain of signal transducing histidine kinase"/>
    <property type="match status" value="1"/>
</dbReference>
<protein>
    <recommendedName>
        <fullName evidence="3">histidine kinase</fullName>
        <ecNumber evidence="3">2.7.13.3</ecNumber>
    </recommendedName>
</protein>
<evidence type="ECO:0000256" key="5">
    <source>
        <dbReference type="ARBA" id="ARBA00022679"/>
    </source>
</evidence>
<dbReference type="PANTHER" id="PTHR42878">
    <property type="entry name" value="TWO-COMPONENT HISTIDINE KINASE"/>
    <property type="match status" value="1"/>
</dbReference>
<dbReference type="Pfam" id="PF00512">
    <property type="entry name" value="HisKA"/>
    <property type="match status" value="1"/>
</dbReference>
<evidence type="ECO:0000256" key="1">
    <source>
        <dbReference type="ARBA" id="ARBA00000085"/>
    </source>
</evidence>
<evidence type="ECO:0000259" key="11">
    <source>
        <dbReference type="PROSITE" id="PS50109"/>
    </source>
</evidence>
<dbReference type="InterPro" id="IPR050351">
    <property type="entry name" value="BphY/WalK/GraS-like"/>
</dbReference>
<keyword evidence="10" id="KW-0472">Membrane</keyword>
<evidence type="ECO:0000256" key="6">
    <source>
        <dbReference type="ARBA" id="ARBA00022741"/>
    </source>
</evidence>
<dbReference type="GO" id="GO:0007234">
    <property type="term" value="P:osmosensory signaling via phosphorelay pathway"/>
    <property type="evidence" value="ECO:0007669"/>
    <property type="project" value="TreeGrafter"/>
</dbReference>
<dbReference type="SMART" id="SM00387">
    <property type="entry name" value="HATPase_c"/>
    <property type="match status" value="1"/>
</dbReference>
<dbReference type="AlphaFoldDB" id="A0A372NPT9"/>
<evidence type="ECO:0000313" key="14">
    <source>
        <dbReference type="Proteomes" id="UP000264217"/>
    </source>
</evidence>
<evidence type="ECO:0000256" key="10">
    <source>
        <dbReference type="SAM" id="Phobius"/>
    </source>
</evidence>
<dbReference type="Gene3D" id="6.10.340.10">
    <property type="match status" value="1"/>
</dbReference>
<dbReference type="GO" id="GO:0005524">
    <property type="term" value="F:ATP binding"/>
    <property type="evidence" value="ECO:0007669"/>
    <property type="project" value="UniProtKB-KW"/>
</dbReference>
<feature type="transmembrane region" description="Helical" evidence="10">
    <location>
        <begin position="154"/>
        <end position="176"/>
    </location>
</feature>
<dbReference type="PANTHER" id="PTHR42878:SF7">
    <property type="entry name" value="SENSOR HISTIDINE KINASE GLRK"/>
    <property type="match status" value="1"/>
</dbReference>
<dbReference type="InterPro" id="IPR004358">
    <property type="entry name" value="Sig_transdc_His_kin-like_C"/>
</dbReference>
<proteinExistence type="predicted"/>
<comment type="subcellular location">
    <subcellularLocation>
        <location evidence="2">Membrane</location>
    </subcellularLocation>
</comment>
<dbReference type="SMART" id="SM00304">
    <property type="entry name" value="HAMP"/>
    <property type="match status" value="1"/>
</dbReference>
<dbReference type="RefSeq" id="WP_117393798.1">
    <property type="nucleotide sequence ID" value="NZ_QWDC01000004.1"/>
</dbReference>
<keyword evidence="14" id="KW-1185">Reference proteome</keyword>
<dbReference type="InterPro" id="IPR005467">
    <property type="entry name" value="His_kinase_dom"/>
</dbReference>
<keyword evidence="10" id="KW-0812">Transmembrane</keyword>
<comment type="catalytic activity">
    <reaction evidence="1">
        <text>ATP + protein L-histidine = ADP + protein N-phospho-L-histidine.</text>
        <dbReference type="EC" id="2.7.13.3"/>
    </reaction>
</comment>
<keyword evidence="6" id="KW-0547">Nucleotide-binding</keyword>
<evidence type="ECO:0000256" key="2">
    <source>
        <dbReference type="ARBA" id="ARBA00004370"/>
    </source>
</evidence>
<dbReference type="SUPFAM" id="SSF158472">
    <property type="entry name" value="HAMP domain-like"/>
    <property type="match status" value="1"/>
</dbReference>
<dbReference type="InterPro" id="IPR036097">
    <property type="entry name" value="HisK_dim/P_sf"/>
</dbReference>
<evidence type="ECO:0000313" key="13">
    <source>
        <dbReference type="EMBL" id="RFZ90385.1"/>
    </source>
</evidence>
<dbReference type="InterPro" id="IPR003661">
    <property type="entry name" value="HisK_dim/P_dom"/>
</dbReference>
<feature type="domain" description="HAMP" evidence="12">
    <location>
        <begin position="175"/>
        <end position="228"/>
    </location>
</feature>
<keyword evidence="9" id="KW-0902">Two-component regulatory system</keyword>
<dbReference type="CDD" id="cd06225">
    <property type="entry name" value="HAMP"/>
    <property type="match status" value="1"/>
</dbReference>
<dbReference type="Pfam" id="PF02518">
    <property type="entry name" value="HATPase_c"/>
    <property type="match status" value="1"/>
</dbReference>
<dbReference type="GO" id="GO:0000155">
    <property type="term" value="F:phosphorelay sensor kinase activity"/>
    <property type="evidence" value="ECO:0007669"/>
    <property type="project" value="InterPro"/>
</dbReference>
<keyword evidence="10" id="KW-1133">Transmembrane helix</keyword>
<dbReference type="PROSITE" id="PS50109">
    <property type="entry name" value="HIS_KIN"/>
    <property type="match status" value="1"/>
</dbReference>
<dbReference type="EC" id="2.7.13.3" evidence="3"/>
<dbReference type="PRINTS" id="PR00344">
    <property type="entry name" value="BCTRLSENSOR"/>
</dbReference>
<feature type="domain" description="Histidine kinase" evidence="11">
    <location>
        <begin position="236"/>
        <end position="452"/>
    </location>
</feature>
<dbReference type="Gene3D" id="3.30.565.10">
    <property type="entry name" value="Histidine kinase-like ATPase, C-terminal domain"/>
    <property type="match status" value="1"/>
</dbReference>
<evidence type="ECO:0000256" key="3">
    <source>
        <dbReference type="ARBA" id="ARBA00012438"/>
    </source>
</evidence>
<dbReference type="Proteomes" id="UP000264217">
    <property type="component" value="Unassembled WGS sequence"/>
</dbReference>
<dbReference type="CDD" id="cd00082">
    <property type="entry name" value="HisKA"/>
    <property type="match status" value="1"/>
</dbReference>
<evidence type="ECO:0000259" key="12">
    <source>
        <dbReference type="PROSITE" id="PS50885"/>
    </source>
</evidence>